<name>A0A5E4QW08_9NEOP</name>
<accession>A0A5E4QW08</accession>
<gene>
    <name evidence="2" type="ORF">LSINAPIS_LOCUS12124</name>
</gene>
<sequence>MATVAWIDKSVKVLKLLAYIIVFGLVILSAVVAKGSLLFITSQLRKGRRIAHCNKALALDKQFVTVLTLEERITWLWAALIVFSVPEIGVFLRSVRVCFFKTASKPSIWIFILNWT</sequence>
<evidence type="ECO:0000313" key="3">
    <source>
        <dbReference type="Proteomes" id="UP000324832"/>
    </source>
</evidence>
<keyword evidence="1" id="KW-0472">Membrane</keyword>
<reference evidence="2 3" key="1">
    <citation type="submission" date="2017-07" db="EMBL/GenBank/DDBJ databases">
        <authorList>
            <person name="Talla V."/>
            <person name="Backstrom N."/>
        </authorList>
    </citation>
    <scope>NUCLEOTIDE SEQUENCE [LARGE SCALE GENOMIC DNA]</scope>
</reference>
<keyword evidence="1" id="KW-1133">Transmembrane helix</keyword>
<organism evidence="2 3">
    <name type="scientific">Leptidea sinapis</name>
    <dbReference type="NCBI Taxonomy" id="189913"/>
    <lineage>
        <taxon>Eukaryota</taxon>
        <taxon>Metazoa</taxon>
        <taxon>Ecdysozoa</taxon>
        <taxon>Arthropoda</taxon>
        <taxon>Hexapoda</taxon>
        <taxon>Insecta</taxon>
        <taxon>Pterygota</taxon>
        <taxon>Neoptera</taxon>
        <taxon>Endopterygota</taxon>
        <taxon>Lepidoptera</taxon>
        <taxon>Glossata</taxon>
        <taxon>Ditrysia</taxon>
        <taxon>Papilionoidea</taxon>
        <taxon>Pieridae</taxon>
        <taxon>Dismorphiinae</taxon>
        <taxon>Leptidea</taxon>
    </lineage>
</organism>
<evidence type="ECO:0000313" key="2">
    <source>
        <dbReference type="EMBL" id="VVD01784.1"/>
    </source>
</evidence>
<dbReference type="Proteomes" id="UP000324832">
    <property type="component" value="Unassembled WGS sequence"/>
</dbReference>
<dbReference type="AlphaFoldDB" id="A0A5E4QW08"/>
<feature type="transmembrane region" description="Helical" evidence="1">
    <location>
        <begin position="16"/>
        <end position="40"/>
    </location>
</feature>
<proteinExistence type="predicted"/>
<protein>
    <recommendedName>
        <fullName evidence="4">G-protein coupled receptors family 1 profile domain-containing protein</fullName>
    </recommendedName>
</protein>
<keyword evidence="3" id="KW-1185">Reference proteome</keyword>
<evidence type="ECO:0000256" key="1">
    <source>
        <dbReference type="SAM" id="Phobius"/>
    </source>
</evidence>
<keyword evidence="1" id="KW-0812">Transmembrane</keyword>
<dbReference type="EMBL" id="FZQP02005554">
    <property type="protein sequence ID" value="VVD01784.1"/>
    <property type="molecule type" value="Genomic_DNA"/>
</dbReference>
<evidence type="ECO:0008006" key="4">
    <source>
        <dbReference type="Google" id="ProtNLM"/>
    </source>
</evidence>